<dbReference type="AlphaFoldDB" id="A0A1V0USC7"/>
<protein>
    <submittedName>
        <fullName evidence="5">ABC transporter ATP-binding protein</fullName>
    </submittedName>
</protein>
<sequence>MNVEFIDCTKQFKDTHILDNVNFSIEPGLFHLTGRNGAGKSTLLRMISGLDKQYSGRITTSEKSTLYLTVDPIGIHPFTIRENLEILWNTFGITPSAEQFAKVNDFFDSKLDVPYGKASTGMKAKLGLSLLFVKDWEIVLIDEAMSTLDSESVEMLSERLVALSEMKVSIIIYVSHSMINKRLYDKSSAIHIEEGALSWKNIQN</sequence>
<dbReference type="SUPFAM" id="SSF52540">
    <property type="entry name" value="P-loop containing nucleoside triphosphate hydrolases"/>
    <property type="match status" value="1"/>
</dbReference>
<evidence type="ECO:0000313" key="6">
    <source>
        <dbReference type="Proteomes" id="UP000192727"/>
    </source>
</evidence>
<dbReference type="GO" id="GO:0005524">
    <property type="term" value="F:ATP binding"/>
    <property type="evidence" value="ECO:0007669"/>
    <property type="project" value="UniProtKB-KW"/>
</dbReference>
<evidence type="ECO:0000259" key="4">
    <source>
        <dbReference type="PROSITE" id="PS50893"/>
    </source>
</evidence>
<keyword evidence="2" id="KW-0547">Nucleotide-binding</keyword>
<gene>
    <name evidence="5" type="ORF">B7C51_09590</name>
</gene>
<dbReference type="InterPro" id="IPR003439">
    <property type="entry name" value="ABC_transporter-like_ATP-bd"/>
</dbReference>
<dbReference type="RefSeq" id="WP_083039819.1">
    <property type="nucleotide sequence ID" value="NZ_CP020557.1"/>
</dbReference>
<dbReference type="Pfam" id="PF00005">
    <property type="entry name" value="ABC_tran"/>
    <property type="match status" value="1"/>
</dbReference>
<proteinExistence type="predicted"/>
<dbReference type="GO" id="GO:0016887">
    <property type="term" value="F:ATP hydrolysis activity"/>
    <property type="evidence" value="ECO:0007669"/>
    <property type="project" value="InterPro"/>
</dbReference>
<evidence type="ECO:0000256" key="2">
    <source>
        <dbReference type="ARBA" id="ARBA00022741"/>
    </source>
</evidence>
<dbReference type="EMBL" id="CP020557">
    <property type="protein sequence ID" value="ARF68031.1"/>
    <property type="molecule type" value="Genomic_DNA"/>
</dbReference>
<accession>A0A1V0USC7</accession>
<evidence type="ECO:0000256" key="3">
    <source>
        <dbReference type="ARBA" id="ARBA00022840"/>
    </source>
</evidence>
<dbReference type="InterPro" id="IPR003593">
    <property type="entry name" value="AAA+_ATPase"/>
</dbReference>
<dbReference type="PANTHER" id="PTHR42939:SF1">
    <property type="entry name" value="ABC TRANSPORTER ATP-BINDING PROTEIN ALBC-RELATED"/>
    <property type="match status" value="1"/>
</dbReference>
<dbReference type="Gene3D" id="3.40.50.300">
    <property type="entry name" value="P-loop containing nucleotide triphosphate hydrolases"/>
    <property type="match status" value="1"/>
</dbReference>
<dbReference type="Proteomes" id="UP000192727">
    <property type="component" value="Chromosome"/>
</dbReference>
<dbReference type="InterPro" id="IPR027417">
    <property type="entry name" value="P-loop_NTPase"/>
</dbReference>
<keyword evidence="3 5" id="KW-0067">ATP-binding</keyword>
<organism evidence="5 6">
    <name type="scientific">Paenibacillus larvae subsp. pulvifaciens</name>
    <dbReference type="NCBI Taxonomy" id="1477"/>
    <lineage>
        <taxon>Bacteria</taxon>
        <taxon>Bacillati</taxon>
        <taxon>Bacillota</taxon>
        <taxon>Bacilli</taxon>
        <taxon>Bacillales</taxon>
        <taxon>Paenibacillaceae</taxon>
        <taxon>Paenibacillus</taxon>
    </lineage>
</organism>
<reference evidence="5 6" key="1">
    <citation type="submission" date="2017-03" db="EMBL/GenBank/DDBJ databases">
        <title>Paenibacillus larvae genome sequencing.</title>
        <authorList>
            <person name="Dingman D.W."/>
        </authorList>
    </citation>
    <scope>NUCLEOTIDE SEQUENCE [LARGE SCALE GENOMIC DNA]</scope>
    <source>
        <strain evidence="5 6">SAG 10367</strain>
    </source>
</reference>
<keyword evidence="1" id="KW-0813">Transport</keyword>
<dbReference type="InterPro" id="IPR051782">
    <property type="entry name" value="ABC_Transporter_VariousFunc"/>
</dbReference>
<evidence type="ECO:0000313" key="5">
    <source>
        <dbReference type="EMBL" id="ARF68031.1"/>
    </source>
</evidence>
<evidence type="ECO:0000256" key="1">
    <source>
        <dbReference type="ARBA" id="ARBA00022448"/>
    </source>
</evidence>
<dbReference type="SMART" id="SM00382">
    <property type="entry name" value="AAA"/>
    <property type="match status" value="1"/>
</dbReference>
<dbReference type="PROSITE" id="PS50893">
    <property type="entry name" value="ABC_TRANSPORTER_2"/>
    <property type="match status" value="1"/>
</dbReference>
<name>A0A1V0USC7_9BACL</name>
<dbReference type="PANTHER" id="PTHR42939">
    <property type="entry name" value="ABC TRANSPORTER ATP-BINDING PROTEIN ALBC-RELATED"/>
    <property type="match status" value="1"/>
</dbReference>
<feature type="domain" description="ABC transporter" evidence="4">
    <location>
        <begin position="3"/>
        <end position="204"/>
    </location>
</feature>